<name>A0A0E2M4V7_PORGN</name>
<dbReference type="PATRIC" id="fig|1227271.3.peg.1202"/>
<evidence type="ECO:0000259" key="7">
    <source>
        <dbReference type="Pfam" id="PF08281"/>
    </source>
</evidence>
<reference evidence="8 9" key="1">
    <citation type="submission" date="2013-06" db="EMBL/GenBank/DDBJ databases">
        <authorList>
            <person name="Weinstock G."/>
            <person name="Sodergren E."/>
            <person name="Lobos E.A."/>
            <person name="Fulton L."/>
            <person name="Fulton R."/>
            <person name="Courtney L."/>
            <person name="Fronick C."/>
            <person name="O'Laughlin M."/>
            <person name="Godfrey J."/>
            <person name="Wilson R.M."/>
            <person name="Miner T."/>
            <person name="Farmer C."/>
            <person name="Delehaunty K."/>
            <person name="Cordes M."/>
            <person name="Minx P."/>
            <person name="Tomlinson C."/>
            <person name="Chen J."/>
            <person name="Wollam A."/>
            <person name="Pepin K.H."/>
            <person name="Bhonagiri V."/>
            <person name="Zhang X."/>
            <person name="Warren W."/>
            <person name="Mitreva M."/>
            <person name="Mardis E.R."/>
            <person name="Wilson R.K."/>
        </authorList>
    </citation>
    <scope>NUCLEOTIDE SEQUENCE [LARGE SCALE GENOMIC DNA]</scope>
    <source>
        <strain evidence="8 9">F0570</strain>
    </source>
</reference>
<proteinExistence type="inferred from homology"/>
<accession>A0A0E2M4V7</accession>
<evidence type="ECO:0000313" key="8">
    <source>
        <dbReference type="EMBL" id="ERJ65552.1"/>
    </source>
</evidence>
<dbReference type="SUPFAM" id="SSF88946">
    <property type="entry name" value="Sigma2 domain of RNA polymerase sigma factors"/>
    <property type="match status" value="1"/>
</dbReference>
<organism evidence="8 9">
    <name type="scientific">Porphyromonas gingivalis F0570</name>
    <dbReference type="NCBI Taxonomy" id="1227271"/>
    <lineage>
        <taxon>Bacteria</taxon>
        <taxon>Pseudomonadati</taxon>
        <taxon>Bacteroidota</taxon>
        <taxon>Bacteroidia</taxon>
        <taxon>Bacteroidales</taxon>
        <taxon>Porphyromonadaceae</taxon>
        <taxon>Porphyromonas</taxon>
    </lineage>
</organism>
<dbReference type="InterPro" id="IPR039425">
    <property type="entry name" value="RNA_pol_sigma-70-like"/>
</dbReference>
<evidence type="ECO:0000256" key="3">
    <source>
        <dbReference type="ARBA" id="ARBA00023082"/>
    </source>
</evidence>
<dbReference type="Proteomes" id="UP000016630">
    <property type="component" value="Unassembled WGS sequence"/>
</dbReference>
<comment type="caution">
    <text evidence="8">The sequence shown here is derived from an EMBL/GenBank/DDBJ whole genome shotgun (WGS) entry which is preliminary data.</text>
</comment>
<dbReference type="GO" id="GO:0003677">
    <property type="term" value="F:DNA binding"/>
    <property type="evidence" value="ECO:0007669"/>
    <property type="project" value="UniProtKB-KW"/>
</dbReference>
<keyword evidence="4" id="KW-0238">DNA-binding</keyword>
<protein>
    <submittedName>
        <fullName evidence="8">Sigma-70 region 2</fullName>
    </submittedName>
</protein>
<dbReference type="Gene3D" id="1.10.1740.10">
    <property type="match status" value="1"/>
</dbReference>
<dbReference type="PANTHER" id="PTHR43133:SF8">
    <property type="entry name" value="RNA POLYMERASE SIGMA FACTOR HI_1459-RELATED"/>
    <property type="match status" value="1"/>
</dbReference>
<evidence type="ECO:0000256" key="2">
    <source>
        <dbReference type="ARBA" id="ARBA00023015"/>
    </source>
</evidence>
<dbReference type="InterPro" id="IPR013324">
    <property type="entry name" value="RNA_pol_sigma_r3/r4-like"/>
</dbReference>
<sequence length="168" mass="19338">MNTIAFKEIFLPIRPSIRAVCHAFLRDDEEAEDATQEVYLRLWEARMRLDGLDNPRAYAIRIARNYCLNLIRKASNSPYPTSLEAAEVQEVSETHGGEADLLLSEQIGRLRQWLRGVSELHRTVFAMSHFRRLSNGEIAERLGLTEGNVRVILCRLRREAKEVMKDDA</sequence>
<keyword evidence="3" id="KW-0731">Sigma factor</keyword>
<dbReference type="SUPFAM" id="SSF88659">
    <property type="entry name" value="Sigma3 and sigma4 domains of RNA polymerase sigma factors"/>
    <property type="match status" value="1"/>
</dbReference>
<feature type="domain" description="RNA polymerase sigma-70 region 2" evidence="6">
    <location>
        <begin position="14"/>
        <end position="75"/>
    </location>
</feature>
<dbReference type="Gene3D" id="1.10.10.10">
    <property type="entry name" value="Winged helix-like DNA-binding domain superfamily/Winged helix DNA-binding domain"/>
    <property type="match status" value="1"/>
</dbReference>
<dbReference type="InterPro" id="IPR036388">
    <property type="entry name" value="WH-like_DNA-bd_sf"/>
</dbReference>
<dbReference type="InterPro" id="IPR013249">
    <property type="entry name" value="RNA_pol_sigma70_r4_t2"/>
</dbReference>
<keyword evidence="5" id="KW-0804">Transcription</keyword>
<dbReference type="HOGENOM" id="CLU_047691_4_4_10"/>
<feature type="domain" description="RNA polymerase sigma factor 70 region 4 type 2" evidence="7">
    <location>
        <begin position="110"/>
        <end position="158"/>
    </location>
</feature>
<dbReference type="InterPro" id="IPR007627">
    <property type="entry name" value="RNA_pol_sigma70_r2"/>
</dbReference>
<dbReference type="InterPro" id="IPR013325">
    <property type="entry name" value="RNA_pol_sigma_r2"/>
</dbReference>
<dbReference type="AlphaFoldDB" id="A0A0E2M4V7"/>
<gene>
    <name evidence="8" type="ORF">HMPREF1555_01370</name>
</gene>
<evidence type="ECO:0000313" key="9">
    <source>
        <dbReference type="Proteomes" id="UP000016630"/>
    </source>
</evidence>
<dbReference type="NCBIfam" id="TIGR02937">
    <property type="entry name" value="sigma70-ECF"/>
    <property type="match status" value="1"/>
</dbReference>
<evidence type="ECO:0000256" key="5">
    <source>
        <dbReference type="ARBA" id="ARBA00023163"/>
    </source>
</evidence>
<dbReference type="GO" id="GO:0006352">
    <property type="term" value="P:DNA-templated transcription initiation"/>
    <property type="evidence" value="ECO:0007669"/>
    <property type="project" value="InterPro"/>
</dbReference>
<dbReference type="Pfam" id="PF08281">
    <property type="entry name" value="Sigma70_r4_2"/>
    <property type="match status" value="1"/>
</dbReference>
<keyword evidence="2" id="KW-0805">Transcription regulation</keyword>
<dbReference type="InterPro" id="IPR014284">
    <property type="entry name" value="RNA_pol_sigma-70_dom"/>
</dbReference>
<dbReference type="Pfam" id="PF04542">
    <property type="entry name" value="Sigma70_r2"/>
    <property type="match status" value="1"/>
</dbReference>
<dbReference type="EMBL" id="AWUW01000099">
    <property type="protein sequence ID" value="ERJ65552.1"/>
    <property type="molecule type" value="Genomic_DNA"/>
</dbReference>
<evidence type="ECO:0000256" key="4">
    <source>
        <dbReference type="ARBA" id="ARBA00023125"/>
    </source>
</evidence>
<evidence type="ECO:0000259" key="6">
    <source>
        <dbReference type="Pfam" id="PF04542"/>
    </source>
</evidence>
<comment type="similarity">
    <text evidence="1">Belongs to the sigma-70 factor family. ECF subfamily.</text>
</comment>
<dbReference type="PANTHER" id="PTHR43133">
    <property type="entry name" value="RNA POLYMERASE ECF-TYPE SIGMA FACTO"/>
    <property type="match status" value="1"/>
</dbReference>
<evidence type="ECO:0000256" key="1">
    <source>
        <dbReference type="ARBA" id="ARBA00010641"/>
    </source>
</evidence>
<dbReference type="GO" id="GO:0016987">
    <property type="term" value="F:sigma factor activity"/>
    <property type="evidence" value="ECO:0007669"/>
    <property type="project" value="UniProtKB-KW"/>
</dbReference>